<reference evidence="1" key="1">
    <citation type="journal article" date="2020" name="mSystems">
        <title>Genome- and Community-Level Interaction Insights into Carbon Utilization and Element Cycling Functions of Hydrothermarchaeota in Hydrothermal Sediment.</title>
        <authorList>
            <person name="Zhou Z."/>
            <person name="Liu Y."/>
            <person name="Xu W."/>
            <person name="Pan J."/>
            <person name="Luo Z.H."/>
            <person name="Li M."/>
        </authorList>
    </citation>
    <scope>NUCLEOTIDE SEQUENCE [LARGE SCALE GENOMIC DNA]</scope>
    <source>
        <strain evidence="1">SpSt-464</strain>
    </source>
</reference>
<proteinExistence type="predicted"/>
<sequence length="211" mass="24474">MEKKKIIFFLLLISIFLFPKEVGVVKNSKGNIFQNEGEEKEPLKRGDIVKDSFNVELEKFSLLEISLIDGKSELSVFGESEFSLNIFDLTEDNFFRLNISYGNFLIKSDQNNFQIKLFDTFIFSDSSSFFINMKDSIAKISIIYCNKFDVENQFGKVSGSKNDQIILIKGENPYKVEKKEQLKGIEKNKEGIVEIEFEDYKNDTLYINIEK</sequence>
<comment type="caution">
    <text evidence="1">The sequence shown here is derived from an EMBL/GenBank/DDBJ whole genome shotgun (WGS) entry which is preliminary data.</text>
</comment>
<accession>A0A7C3N902</accession>
<evidence type="ECO:0008006" key="2">
    <source>
        <dbReference type="Google" id="ProtNLM"/>
    </source>
</evidence>
<protein>
    <recommendedName>
        <fullName evidence="2">FecR protein domain-containing protein</fullName>
    </recommendedName>
</protein>
<gene>
    <name evidence="1" type="ORF">ENS15_03745</name>
</gene>
<organism evidence="1">
    <name type="scientific">candidate division WOR-3 bacterium</name>
    <dbReference type="NCBI Taxonomy" id="2052148"/>
    <lineage>
        <taxon>Bacteria</taxon>
        <taxon>Bacteria division WOR-3</taxon>
    </lineage>
</organism>
<dbReference type="EMBL" id="DSTT01000005">
    <property type="protein sequence ID" value="HFK23745.1"/>
    <property type="molecule type" value="Genomic_DNA"/>
</dbReference>
<name>A0A7C3N902_UNCW3</name>
<dbReference type="AlphaFoldDB" id="A0A7C3N902"/>
<evidence type="ECO:0000313" key="1">
    <source>
        <dbReference type="EMBL" id="HFK23745.1"/>
    </source>
</evidence>